<keyword evidence="3" id="KW-0964">Secreted</keyword>
<keyword evidence="7" id="KW-1185">Reference proteome</keyword>
<comment type="subcellular location">
    <subcellularLocation>
        <location evidence="1">Host cell</location>
    </subcellularLocation>
    <subcellularLocation>
        <location evidence="2">Secreted</location>
    </subcellularLocation>
</comment>
<accession>A0A9P7XIW1</accession>
<dbReference type="GO" id="GO:0043657">
    <property type="term" value="C:host cell"/>
    <property type="evidence" value="ECO:0007669"/>
    <property type="project" value="UniProtKB-SubCell"/>
</dbReference>
<feature type="region of interest" description="Disordered" evidence="4">
    <location>
        <begin position="76"/>
        <end position="98"/>
    </location>
</feature>
<dbReference type="GO" id="GO:0005576">
    <property type="term" value="C:extracellular region"/>
    <property type="evidence" value="ECO:0007669"/>
    <property type="project" value="UniProtKB-SubCell"/>
</dbReference>
<reference evidence="6" key="1">
    <citation type="submission" date="2021-06" db="EMBL/GenBank/DDBJ databases">
        <title>Genome Sequence of Mortierella hyaline Strain SCG-10, a Cold-Adapted, Nitrate-Reducing Fungus Isolated from Soil in Minnesota, USA.</title>
        <authorList>
            <person name="Aldossari N."/>
        </authorList>
    </citation>
    <scope>NUCLEOTIDE SEQUENCE</scope>
    <source>
        <strain evidence="6">SCG-10</strain>
    </source>
</reference>
<protein>
    <recommendedName>
        <fullName evidence="5">Crinkler effector protein N-terminal domain-containing protein</fullName>
    </recommendedName>
</protein>
<dbReference type="OrthoDB" id="2393824at2759"/>
<evidence type="ECO:0000256" key="4">
    <source>
        <dbReference type="SAM" id="MobiDB-lite"/>
    </source>
</evidence>
<dbReference type="Pfam" id="PF20147">
    <property type="entry name" value="Crinkler"/>
    <property type="match status" value="1"/>
</dbReference>
<evidence type="ECO:0000313" key="7">
    <source>
        <dbReference type="Proteomes" id="UP000707451"/>
    </source>
</evidence>
<comment type="caution">
    <text evidence="6">The sequence shown here is derived from an EMBL/GenBank/DDBJ whole genome shotgun (WGS) entry which is preliminary data.</text>
</comment>
<dbReference type="AlphaFoldDB" id="A0A9P7XIW1"/>
<evidence type="ECO:0000313" key="6">
    <source>
        <dbReference type="EMBL" id="KAG9061309.1"/>
    </source>
</evidence>
<evidence type="ECO:0000256" key="1">
    <source>
        <dbReference type="ARBA" id="ARBA00004340"/>
    </source>
</evidence>
<dbReference type="InterPro" id="IPR045379">
    <property type="entry name" value="Crinkler_N"/>
</dbReference>
<proteinExistence type="predicted"/>
<organism evidence="6 7">
    <name type="scientific">Linnemannia hyalina</name>
    <dbReference type="NCBI Taxonomy" id="64524"/>
    <lineage>
        <taxon>Eukaryota</taxon>
        <taxon>Fungi</taxon>
        <taxon>Fungi incertae sedis</taxon>
        <taxon>Mucoromycota</taxon>
        <taxon>Mortierellomycotina</taxon>
        <taxon>Mortierellomycetes</taxon>
        <taxon>Mortierellales</taxon>
        <taxon>Mortierellaceae</taxon>
        <taxon>Linnemannia</taxon>
    </lineage>
</organism>
<dbReference type="EMBL" id="JAHRHY010000024">
    <property type="protein sequence ID" value="KAG9061309.1"/>
    <property type="molecule type" value="Genomic_DNA"/>
</dbReference>
<evidence type="ECO:0000256" key="3">
    <source>
        <dbReference type="ARBA" id="ARBA00022525"/>
    </source>
</evidence>
<evidence type="ECO:0000256" key="2">
    <source>
        <dbReference type="ARBA" id="ARBA00004613"/>
    </source>
</evidence>
<sequence length="311" mass="34357">MGPFGRDIAADKLTLWRVSIPVADDNDDDDDDDLPIHLNNIPKDDKKKLKATRELRDVFGDEAAKNMIHIIVQRPPPVPARALTPPSDTSRPGTPLSGDLRADIKKIADRFFATGSAASDFLDAYVRGEFKLPVTTTGIKEGPTARRLEKSRIETESSLLGFTSPSVQSWRRCPREISIERAAGETGGHAIPGFTGVRRFRMRKNSIDVFLLVRELLTGHQYPNFTIGSKLRLVVDEAQILSDKGSSKFRSSYLETDPRPMLSPVLHGFRNAGGPKELTIIYCGTGLSIEGMLEIGRWDTAIDKTETVITS</sequence>
<gene>
    <name evidence="6" type="ORF">KI688_007287</name>
</gene>
<dbReference type="Proteomes" id="UP000707451">
    <property type="component" value="Unassembled WGS sequence"/>
</dbReference>
<feature type="domain" description="Crinkler effector protein N-terminal" evidence="5">
    <location>
        <begin position="7"/>
        <end position="73"/>
    </location>
</feature>
<evidence type="ECO:0000259" key="5">
    <source>
        <dbReference type="Pfam" id="PF20147"/>
    </source>
</evidence>
<name>A0A9P7XIW1_9FUNG</name>